<keyword evidence="2" id="KW-1185">Reference proteome</keyword>
<sequence>MAYVLGGRKLLYALSHGYGLPSLRTLRRYTAFTRIMPTIGTISISDILHNIEEVVFKPRTSAGKTKLRGVNLMIDETALEQRAVHFRHNNQVGGICWRHAPAVNLLLNTYESALKLSDDIKKGTAHLANELTVVAASCFGEGGTYPILALPSCKGLNADDSQKIYETVTEAWDKSGAADKVGPIWSWSTDGAMPRRIAGYRCFLSQKLSPTSPIYATLASMAGLNLYTGCNQITLDFDYKHIFKRICTLLRSTQGIVLNNGRVINPAMLARYLIRLPQHSPESVQKMLYPHDPQDVPRAIELLEAVVAVGELDYGNMDANTCGDVDALRLLGSVIKAILEPFTNVHMSLTEQITSLSTFAHLSFTLFRVSRTQYMSNQLYGDSQTMVKNAIFCLAKQQVLDPNEPFYIFQVGDDPLERLFGKLRMLGGHNTAMSYAQAIDRLGDASDLQGAFMRNPDLDQSERRLNMSRSEGVDHLSMGSFTGNLIAGSCHLPERMGRRSR</sequence>
<dbReference type="EMBL" id="JACAZI010000021">
    <property type="protein sequence ID" value="KAF7338629.1"/>
    <property type="molecule type" value="Genomic_DNA"/>
</dbReference>
<dbReference type="OrthoDB" id="2659841at2759"/>
<organism evidence="1 2">
    <name type="scientific">Mycena venus</name>
    <dbReference type="NCBI Taxonomy" id="2733690"/>
    <lineage>
        <taxon>Eukaryota</taxon>
        <taxon>Fungi</taxon>
        <taxon>Dikarya</taxon>
        <taxon>Basidiomycota</taxon>
        <taxon>Agaricomycotina</taxon>
        <taxon>Agaricomycetes</taxon>
        <taxon>Agaricomycetidae</taxon>
        <taxon>Agaricales</taxon>
        <taxon>Marasmiineae</taxon>
        <taxon>Mycenaceae</taxon>
        <taxon>Mycena</taxon>
    </lineage>
</organism>
<reference evidence="1" key="1">
    <citation type="submission" date="2020-05" db="EMBL/GenBank/DDBJ databases">
        <title>Mycena genomes resolve the evolution of fungal bioluminescence.</title>
        <authorList>
            <person name="Tsai I.J."/>
        </authorList>
    </citation>
    <scope>NUCLEOTIDE SEQUENCE</scope>
    <source>
        <strain evidence="1">CCC161011</strain>
    </source>
</reference>
<dbReference type="Proteomes" id="UP000620124">
    <property type="component" value="Unassembled WGS sequence"/>
</dbReference>
<comment type="caution">
    <text evidence="1">The sequence shown here is derived from an EMBL/GenBank/DDBJ whole genome shotgun (WGS) entry which is preliminary data.</text>
</comment>
<evidence type="ECO:0000313" key="2">
    <source>
        <dbReference type="Proteomes" id="UP000620124"/>
    </source>
</evidence>
<evidence type="ECO:0000313" key="1">
    <source>
        <dbReference type="EMBL" id="KAF7338629.1"/>
    </source>
</evidence>
<gene>
    <name evidence="1" type="ORF">MVEN_02089200</name>
</gene>
<proteinExistence type="predicted"/>
<protein>
    <submittedName>
        <fullName evidence="1">Uncharacterized protein</fullName>
    </submittedName>
</protein>
<dbReference type="AlphaFoldDB" id="A0A8H6XDT2"/>
<accession>A0A8H6XDT2</accession>
<name>A0A8H6XDT2_9AGAR</name>